<dbReference type="InterPro" id="IPR011006">
    <property type="entry name" value="CheY-like_superfamily"/>
</dbReference>
<evidence type="ECO:0000256" key="2">
    <source>
        <dbReference type="ARBA" id="ARBA00022741"/>
    </source>
</evidence>
<dbReference type="Pfam" id="PF00072">
    <property type="entry name" value="Response_reg"/>
    <property type="match status" value="1"/>
</dbReference>
<dbReference type="InterPro" id="IPR036388">
    <property type="entry name" value="WH-like_DNA-bd_sf"/>
</dbReference>
<organism evidence="7">
    <name type="scientific">marine sediment metagenome</name>
    <dbReference type="NCBI Taxonomy" id="412755"/>
    <lineage>
        <taxon>unclassified sequences</taxon>
        <taxon>metagenomes</taxon>
        <taxon>ecological metagenomes</taxon>
    </lineage>
</organism>
<dbReference type="Pfam" id="PF02875">
    <property type="entry name" value="Mur_ligase_C"/>
    <property type="match status" value="1"/>
</dbReference>
<dbReference type="InterPro" id="IPR016032">
    <property type="entry name" value="Sig_transdc_resp-reg_C-effctor"/>
</dbReference>
<evidence type="ECO:0000259" key="6">
    <source>
        <dbReference type="PROSITE" id="PS51755"/>
    </source>
</evidence>
<feature type="domain" description="OmpR/PhoB-type" evidence="6">
    <location>
        <begin position="54"/>
        <end position="105"/>
    </location>
</feature>
<reference evidence="7" key="1">
    <citation type="journal article" date="2015" name="Nature">
        <title>Complex archaea that bridge the gap between prokaryotes and eukaryotes.</title>
        <authorList>
            <person name="Spang A."/>
            <person name="Saw J.H."/>
            <person name="Jorgensen S.L."/>
            <person name="Zaremba-Niedzwiedzka K."/>
            <person name="Martijn J."/>
            <person name="Lind A.E."/>
            <person name="van Eijk R."/>
            <person name="Schleper C."/>
            <person name="Guy L."/>
            <person name="Ettema T.J."/>
        </authorList>
    </citation>
    <scope>NUCLEOTIDE SEQUENCE</scope>
</reference>
<gene>
    <name evidence="7" type="ORF">LCGC14_3048700</name>
</gene>
<dbReference type="InterPro" id="IPR051046">
    <property type="entry name" value="MurCDEF_CellWall_CoF430Synth"/>
</dbReference>
<name>A0A0F8WMV1_9ZZZZ</name>
<dbReference type="PANTHER" id="PTHR43024">
    <property type="entry name" value="UDP-N-ACETYLMURAMOYL-TRIPEPTIDE--D-ALANYL-D-ALANINE LIGASE"/>
    <property type="match status" value="1"/>
</dbReference>
<dbReference type="InterPro" id="IPR004101">
    <property type="entry name" value="Mur_ligase_C"/>
</dbReference>
<protein>
    <recommendedName>
        <fullName evidence="8">Response regulatory domain-containing protein</fullName>
    </recommendedName>
</protein>
<dbReference type="InterPro" id="IPR001867">
    <property type="entry name" value="OmpR/PhoB-type_DNA-bd"/>
</dbReference>
<dbReference type="SUPFAM" id="SSF46894">
    <property type="entry name" value="C-terminal effector domain of the bipartite response regulators"/>
    <property type="match status" value="1"/>
</dbReference>
<evidence type="ECO:0008006" key="8">
    <source>
        <dbReference type="Google" id="ProtNLM"/>
    </source>
</evidence>
<dbReference type="Gene3D" id="6.10.250.690">
    <property type="match status" value="1"/>
</dbReference>
<dbReference type="Gene3D" id="3.90.190.20">
    <property type="entry name" value="Mur ligase, C-terminal domain"/>
    <property type="match status" value="1"/>
</dbReference>
<dbReference type="GO" id="GO:0000160">
    <property type="term" value="P:phosphorelay signal transduction system"/>
    <property type="evidence" value="ECO:0007669"/>
    <property type="project" value="InterPro"/>
</dbReference>
<feature type="non-terminal residue" evidence="7">
    <location>
        <position position="1"/>
    </location>
</feature>
<comment type="caution">
    <text evidence="7">The sequence shown here is derived from an EMBL/GenBank/DDBJ whole genome shotgun (WGS) entry which is preliminary data.</text>
</comment>
<evidence type="ECO:0000259" key="5">
    <source>
        <dbReference type="PROSITE" id="PS50110"/>
    </source>
</evidence>
<keyword evidence="4" id="KW-0238">DNA-binding</keyword>
<proteinExistence type="predicted"/>
<dbReference type="PROSITE" id="PS51755">
    <property type="entry name" value="OMPR_PHOB"/>
    <property type="match status" value="1"/>
</dbReference>
<dbReference type="GO" id="GO:0005524">
    <property type="term" value="F:ATP binding"/>
    <property type="evidence" value="ECO:0007669"/>
    <property type="project" value="UniProtKB-KW"/>
</dbReference>
<dbReference type="SUPFAM" id="SSF53244">
    <property type="entry name" value="MurD-like peptide ligases, peptide-binding domain"/>
    <property type="match status" value="1"/>
</dbReference>
<dbReference type="InterPro" id="IPR013221">
    <property type="entry name" value="Mur_ligase_cen"/>
</dbReference>
<evidence type="ECO:0000256" key="3">
    <source>
        <dbReference type="ARBA" id="ARBA00022840"/>
    </source>
</evidence>
<evidence type="ECO:0000313" key="7">
    <source>
        <dbReference type="EMBL" id="KKK58013.1"/>
    </source>
</evidence>
<evidence type="ECO:0000256" key="1">
    <source>
        <dbReference type="ARBA" id="ARBA00022598"/>
    </source>
</evidence>
<keyword evidence="1" id="KW-0436">Ligase</keyword>
<dbReference type="InterPro" id="IPR036565">
    <property type="entry name" value="Mur-like_cat_sf"/>
</dbReference>
<dbReference type="AlphaFoldDB" id="A0A0F8WMV1"/>
<keyword evidence="3" id="KW-0067">ATP-binding</keyword>
<dbReference type="Gene3D" id="1.10.10.10">
    <property type="entry name" value="Winged helix-like DNA-binding domain superfamily/Winged helix DNA-binding domain"/>
    <property type="match status" value="1"/>
</dbReference>
<dbReference type="Pfam" id="PF08245">
    <property type="entry name" value="Mur_ligase_M"/>
    <property type="match status" value="1"/>
</dbReference>
<dbReference type="PANTHER" id="PTHR43024:SF1">
    <property type="entry name" value="UDP-N-ACETYLMURAMOYL-TRIPEPTIDE--D-ALANYL-D-ALANINE LIGASE"/>
    <property type="match status" value="1"/>
</dbReference>
<dbReference type="SUPFAM" id="SSF52172">
    <property type="entry name" value="CheY-like"/>
    <property type="match status" value="1"/>
</dbReference>
<dbReference type="Gene3D" id="3.40.1190.10">
    <property type="entry name" value="Mur-like, catalytic domain"/>
    <property type="match status" value="1"/>
</dbReference>
<dbReference type="GO" id="GO:0006355">
    <property type="term" value="P:regulation of DNA-templated transcription"/>
    <property type="evidence" value="ECO:0007669"/>
    <property type="project" value="InterPro"/>
</dbReference>
<dbReference type="GO" id="GO:0016881">
    <property type="term" value="F:acid-amino acid ligase activity"/>
    <property type="evidence" value="ECO:0007669"/>
    <property type="project" value="InterPro"/>
</dbReference>
<feature type="domain" description="Response regulatory" evidence="5">
    <location>
        <begin position="1"/>
        <end position="46"/>
    </location>
</feature>
<dbReference type="InterPro" id="IPR001789">
    <property type="entry name" value="Sig_transdc_resp-reg_receiver"/>
</dbReference>
<dbReference type="InterPro" id="IPR036615">
    <property type="entry name" value="Mur_ligase_C_dom_sf"/>
</dbReference>
<dbReference type="CDD" id="cd00383">
    <property type="entry name" value="trans_reg_C"/>
    <property type="match status" value="1"/>
</dbReference>
<dbReference type="GO" id="GO:0003677">
    <property type="term" value="F:DNA binding"/>
    <property type="evidence" value="ECO:0007669"/>
    <property type="project" value="UniProtKB-KW"/>
</dbReference>
<dbReference type="SUPFAM" id="SSF53623">
    <property type="entry name" value="MurD-like peptide ligases, catalytic domain"/>
    <property type="match status" value="1"/>
</dbReference>
<dbReference type="PROSITE" id="PS50110">
    <property type="entry name" value="RESPONSE_REGULATORY"/>
    <property type="match status" value="1"/>
</dbReference>
<keyword evidence="2" id="KW-0547">Nucleotide-binding</keyword>
<sequence length="355" mass="37716">VLSPVLMLTAKSQLDDKVEGLNTGADDYLIKPFAFAELLARIKALARRPKNTLGAVLVVDDLTLDTIGYQVQRGADHIQLSKKEFSLLEYLLRNKNRILNKDQIIINAAIVYVNGLGGGSVYIDEGLYTQGANVAVVTSVGQAHLAKLIDLEHVAAEKAALLGSLAPRGAAVIWADSAELARAVRAYDVKLIRFGADDSAELRLTGYEPRDGGGRFELNGRLWVDLPVAGRHNALNALAAIAVAQRFGFDQDTAAAALADFAGEAMRLEPVAAGDVTIINDTYNANPASVLAAADVLADCKGKRRVMIVGDMLELGDQAESLHVEVGKQLGGKRIDLLIGVGPLGRYIAQGAKTG</sequence>
<dbReference type="EMBL" id="LAZR01064189">
    <property type="protein sequence ID" value="KKK58013.1"/>
    <property type="molecule type" value="Genomic_DNA"/>
</dbReference>
<evidence type="ECO:0000256" key="4">
    <source>
        <dbReference type="ARBA" id="ARBA00023125"/>
    </source>
</evidence>
<feature type="non-terminal residue" evidence="7">
    <location>
        <position position="355"/>
    </location>
</feature>
<accession>A0A0F8WMV1</accession>